<dbReference type="GO" id="GO:0008278">
    <property type="term" value="C:cohesin complex"/>
    <property type="evidence" value="ECO:0007669"/>
    <property type="project" value="TreeGrafter"/>
</dbReference>
<dbReference type="RefSeq" id="XP_013758308.1">
    <property type="nucleotide sequence ID" value="XM_013902854.1"/>
</dbReference>
<evidence type="ECO:0000256" key="1">
    <source>
        <dbReference type="SAM" id="Coils"/>
    </source>
</evidence>
<dbReference type="AlphaFoldDB" id="A0A0L0D9H3"/>
<feature type="compositionally biased region" description="Basic residues" evidence="2">
    <location>
        <begin position="1083"/>
        <end position="1100"/>
    </location>
</feature>
<keyword evidence="5" id="KW-1185">Reference proteome</keyword>
<dbReference type="InterPro" id="IPR016024">
    <property type="entry name" value="ARM-type_fold"/>
</dbReference>
<dbReference type="GO" id="GO:0003682">
    <property type="term" value="F:chromatin binding"/>
    <property type="evidence" value="ECO:0007669"/>
    <property type="project" value="TreeGrafter"/>
</dbReference>
<dbReference type="InterPro" id="IPR013721">
    <property type="entry name" value="STAG"/>
</dbReference>
<feature type="compositionally biased region" description="Low complexity" evidence="2">
    <location>
        <begin position="1151"/>
        <end position="1164"/>
    </location>
</feature>
<evidence type="ECO:0000256" key="2">
    <source>
        <dbReference type="SAM" id="MobiDB-lite"/>
    </source>
</evidence>
<feature type="domain" description="SCD" evidence="3">
    <location>
        <begin position="287"/>
        <end position="372"/>
    </location>
</feature>
<feature type="compositionally biased region" description="Acidic residues" evidence="2">
    <location>
        <begin position="1188"/>
        <end position="1201"/>
    </location>
</feature>
<dbReference type="OrthoDB" id="498590at2759"/>
<feature type="compositionally biased region" description="Basic residues" evidence="2">
    <location>
        <begin position="1204"/>
        <end position="1214"/>
    </location>
</feature>
<feature type="region of interest" description="Disordered" evidence="2">
    <location>
        <begin position="1120"/>
        <end position="1214"/>
    </location>
</feature>
<organism evidence="4 5">
    <name type="scientific">Thecamonas trahens ATCC 50062</name>
    <dbReference type="NCBI Taxonomy" id="461836"/>
    <lineage>
        <taxon>Eukaryota</taxon>
        <taxon>Apusozoa</taxon>
        <taxon>Apusomonadida</taxon>
        <taxon>Apusomonadidae</taxon>
        <taxon>Thecamonas</taxon>
    </lineage>
</organism>
<feature type="region of interest" description="Disordered" evidence="2">
    <location>
        <begin position="213"/>
        <end position="253"/>
    </location>
</feature>
<gene>
    <name evidence="4" type="ORF">AMSG_04634</name>
</gene>
<keyword evidence="1" id="KW-0175">Coiled coil</keyword>
<dbReference type="Gene3D" id="1.25.10.10">
    <property type="entry name" value="Leucine-rich Repeat Variant"/>
    <property type="match status" value="1"/>
</dbReference>
<dbReference type="Pfam" id="PF08514">
    <property type="entry name" value="STAG"/>
    <property type="match status" value="1"/>
</dbReference>
<dbReference type="Pfam" id="PF21581">
    <property type="entry name" value="SCD"/>
    <property type="match status" value="1"/>
</dbReference>
<dbReference type="PANTHER" id="PTHR11199:SF0">
    <property type="entry name" value="LD34181P-RELATED"/>
    <property type="match status" value="1"/>
</dbReference>
<feature type="compositionally biased region" description="Basic residues" evidence="2">
    <location>
        <begin position="1121"/>
        <end position="1130"/>
    </location>
</feature>
<dbReference type="STRING" id="461836.A0A0L0D9H3"/>
<proteinExistence type="predicted"/>
<feature type="compositionally biased region" description="Low complexity" evidence="2">
    <location>
        <begin position="9"/>
        <end position="28"/>
    </location>
</feature>
<evidence type="ECO:0000313" key="4">
    <source>
        <dbReference type="EMBL" id="KNC48890.1"/>
    </source>
</evidence>
<dbReference type="EMBL" id="GL349452">
    <property type="protein sequence ID" value="KNC48890.1"/>
    <property type="molecule type" value="Genomic_DNA"/>
</dbReference>
<dbReference type="GeneID" id="25564170"/>
<dbReference type="GO" id="GO:0007062">
    <property type="term" value="P:sister chromatid cohesion"/>
    <property type="evidence" value="ECO:0007669"/>
    <property type="project" value="UniProtKB-ARBA"/>
</dbReference>
<feature type="region of interest" description="Disordered" evidence="2">
    <location>
        <begin position="1069"/>
        <end position="1102"/>
    </location>
</feature>
<evidence type="ECO:0000313" key="5">
    <source>
        <dbReference type="Proteomes" id="UP000054408"/>
    </source>
</evidence>
<dbReference type="SUPFAM" id="SSF48371">
    <property type="entry name" value="ARM repeat"/>
    <property type="match status" value="1"/>
</dbReference>
<reference evidence="4 5" key="1">
    <citation type="submission" date="2010-05" db="EMBL/GenBank/DDBJ databases">
        <title>The Genome Sequence of Thecamonas trahens ATCC 50062.</title>
        <authorList>
            <consortium name="The Broad Institute Genome Sequencing Platform"/>
            <person name="Russ C."/>
            <person name="Cuomo C."/>
            <person name="Shea T."/>
            <person name="Young S.K."/>
            <person name="Zeng Q."/>
            <person name="Koehrsen M."/>
            <person name="Haas B."/>
            <person name="Borodovsky M."/>
            <person name="Guigo R."/>
            <person name="Alvarado L."/>
            <person name="Berlin A."/>
            <person name="Bochicchio J."/>
            <person name="Borenstein D."/>
            <person name="Chapman S."/>
            <person name="Chen Z."/>
            <person name="Freedman E."/>
            <person name="Gellesch M."/>
            <person name="Goldberg J."/>
            <person name="Griggs A."/>
            <person name="Gujja S."/>
            <person name="Heilman E."/>
            <person name="Heiman D."/>
            <person name="Hepburn T."/>
            <person name="Howarth C."/>
            <person name="Jen D."/>
            <person name="Larson L."/>
            <person name="Mehta T."/>
            <person name="Park D."/>
            <person name="Pearson M."/>
            <person name="Roberts A."/>
            <person name="Saif S."/>
            <person name="Shenoy N."/>
            <person name="Sisk P."/>
            <person name="Stolte C."/>
            <person name="Sykes S."/>
            <person name="Thomson T."/>
            <person name="Walk T."/>
            <person name="White J."/>
            <person name="Yandava C."/>
            <person name="Burger G."/>
            <person name="Gray M.W."/>
            <person name="Holland P.W.H."/>
            <person name="King N."/>
            <person name="Lang F.B.F."/>
            <person name="Roger A.J."/>
            <person name="Ruiz-Trillo I."/>
            <person name="Lander E."/>
            <person name="Nusbaum C."/>
        </authorList>
    </citation>
    <scope>NUCLEOTIDE SEQUENCE [LARGE SCALE GENOMIC DNA]</scope>
    <source>
        <strain evidence="4 5">ATCC 50062</strain>
    </source>
</reference>
<evidence type="ECO:0000259" key="3">
    <source>
        <dbReference type="PROSITE" id="PS51425"/>
    </source>
</evidence>
<dbReference type="Proteomes" id="UP000054408">
    <property type="component" value="Unassembled WGS sequence"/>
</dbReference>
<dbReference type="GO" id="GO:0005634">
    <property type="term" value="C:nucleus"/>
    <property type="evidence" value="ECO:0007669"/>
    <property type="project" value="TreeGrafter"/>
</dbReference>
<feature type="compositionally biased region" description="Acidic residues" evidence="2">
    <location>
        <begin position="219"/>
        <end position="240"/>
    </location>
</feature>
<dbReference type="InterPro" id="IPR011989">
    <property type="entry name" value="ARM-like"/>
</dbReference>
<accession>A0A0L0D9H3</accession>
<dbReference type="GO" id="GO:0000785">
    <property type="term" value="C:chromatin"/>
    <property type="evidence" value="ECO:0007669"/>
    <property type="project" value="TreeGrafter"/>
</dbReference>
<dbReference type="eggNOG" id="KOG2011">
    <property type="taxonomic scope" value="Eukaryota"/>
</dbReference>
<dbReference type="InterPro" id="IPR056396">
    <property type="entry name" value="HEAT_SCC3-SA"/>
</dbReference>
<dbReference type="PROSITE" id="PS51425">
    <property type="entry name" value="SCD"/>
    <property type="match status" value="1"/>
</dbReference>
<name>A0A0L0D9H3_THETB</name>
<feature type="coiled-coil region" evidence="1">
    <location>
        <begin position="1030"/>
        <end position="1057"/>
    </location>
</feature>
<feature type="region of interest" description="Disordered" evidence="2">
    <location>
        <begin position="1"/>
        <end position="32"/>
    </location>
</feature>
<dbReference type="InterPro" id="IPR039662">
    <property type="entry name" value="Cohesin_Scc3/SA"/>
</dbReference>
<dbReference type="InterPro" id="IPR020839">
    <property type="entry name" value="SCD"/>
</dbReference>
<dbReference type="Pfam" id="PF24571">
    <property type="entry name" value="HEAT_SCC3-SA"/>
    <property type="match status" value="1"/>
</dbReference>
<dbReference type="OMA" id="CATELLX"/>
<protein>
    <recommendedName>
        <fullName evidence="3">SCD domain-containing protein</fullName>
    </recommendedName>
</protein>
<sequence length="1214" mass="129329">MAVEKENVANARSASPSPSPAPAKAASAGEDQLPPELEGMSLIFTGLVDKKTKVVDLVASWMETFDESADDGLAALVNFVLHCTGSTILLSTTQVLTEDLDPLLAAIVKEFTHPTYPLVNPDLKKKVKFGPRLEAFWAELINLAANSLLPAEDVFATLLRWITAMSSCTVRAFRHTATITAYAIMAPLMGVAQAGLRQLSLAERQMLTFAKQATAAGSDGDDDDDDDDDDDSPTPMDEESAVGKRRSSRGSRNMASRIDMLKNRIATLKINVARAESFLKSLFSTIFVHRYRDSVGLLRAKSIAALGEWIAGYPKIFLEPSYLKYLGWTLSDKDANVRLAALKALRGLYDDSNAITALSSFTERFRGRILEMAKDSSVNVAVEALGTLSALLETSMLEQSDIDAVYFYISVENRKIRTEAAHFVRKHLFDIIIASQLLPGQSDDEVDKARVRGFVQFVLNFSYQAQNPVYIVDALFKHAPCLTAWPVMLDLLQEEPASNVDPGTHAAEQDLLVRVLAACARLATGGSVIPNEPAHVSASAAAAAAAAIRTTFLPRMTDLFALFAGKPPQLALLLELVEVMDLSDVAADDSLRDAFDACLAAAHKLLFASAEPEVFAQVAGLYGTLLAAAPQLTTKVENALAQDLYAMVESVDNARAGGSMPDPASAAGRDNLRTLALALQRAAAFATAHDLSLHDAAPLVDAAAAFIDVAVAALAAAADPASVADCYSPAALDAALRILFGHAAWARARVEEPLVALAAKESAGETVPEESILGVKTEVAAVLEAYAGLVRAVESLLLPSAAVKLGPTDYLPTLCTAVGVAVDAALLFAPRLGETALAPLATPLSTPLQADMVSFMEQLFEAYENAYADESVPDDVLGAVYDATDATLGALVRGFAFGGLDTAYAAHLVTHYQEHDRLFAPVIGGMVKRMVTRLSAAVAEPLIEALKFKLADAEEHAKLLPKGQTRRLTASDSLRAPIRRLATKLAADTKDAILVVQQIFALGIPAALADAPTNFALLDGLASFSSRLNADQKAEVLKFLEANFKALEKNLIFAKEDIDMYNKLRAKLGASVPPPAKPASAKAKAKKSNKTKRSSRKASHGKITIASLTEDHTSVVPVLGAKRKSKRARKSSNLSSDLLVTPPSKARKNSARTSPSSTTAPLTLEALDAPSPTPPVGDPAGGVGLPPADDDIVDDHADEDFAAPRRRRARRSLL</sequence>
<dbReference type="PANTHER" id="PTHR11199">
    <property type="entry name" value="STROMAL ANTIGEN"/>
    <property type="match status" value="1"/>
</dbReference>